<evidence type="ECO:0000313" key="5">
    <source>
        <dbReference type="EMBL" id="GAU07350.1"/>
    </source>
</evidence>
<dbReference type="STRING" id="1592317.DPF_0028"/>
<feature type="domain" description="ABC transporter" evidence="4">
    <location>
        <begin position="4"/>
        <end position="253"/>
    </location>
</feature>
<dbReference type="InterPro" id="IPR027417">
    <property type="entry name" value="P-loop_NTPase"/>
</dbReference>
<dbReference type="PANTHER" id="PTHR42855:SF2">
    <property type="entry name" value="DRUG RESISTANCE ABC TRANSPORTER,ATP-BINDING PROTEIN"/>
    <property type="match status" value="1"/>
</dbReference>
<dbReference type="PROSITE" id="PS50893">
    <property type="entry name" value="ABC_TRANSPORTER_2"/>
    <property type="match status" value="2"/>
</dbReference>
<organism evidence="5 6">
    <name type="scientific">Desulfoplanes formicivorans</name>
    <dbReference type="NCBI Taxonomy" id="1592317"/>
    <lineage>
        <taxon>Bacteria</taxon>
        <taxon>Pseudomonadati</taxon>
        <taxon>Thermodesulfobacteriota</taxon>
        <taxon>Desulfovibrionia</taxon>
        <taxon>Desulfovibrionales</taxon>
        <taxon>Desulfoplanaceae</taxon>
        <taxon>Desulfoplanes</taxon>
    </lineage>
</organism>
<keyword evidence="2 5" id="KW-0067">ATP-binding</keyword>
<dbReference type="Pfam" id="PF12848">
    <property type="entry name" value="ABC_tran_Xtn"/>
    <property type="match status" value="1"/>
</dbReference>
<keyword evidence="1" id="KW-0547">Nucleotide-binding</keyword>
<dbReference type="Gene3D" id="3.40.50.300">
    <property type="entry name" value="P-loop containing nucleotide triphosphate hydrolases"/>
    <property type="match status" value="2"/>
</dbReference>
<evidence type="ECO:0000259" key="4">
    <source>
        <dbReference type="PROSITE" id="PS50893"/>
    </source>
</evidence>
<dbReference type="AlphaFoldDB" id="A0A194ADS0"/>
<proteinExistence type="predicted"/>
<gene>
    <name evidence="5" type="ORF">DPF_0028</name>
</gene>
<dbReference type="InterPro" id="IPR051309">
    <property type="entry name" value="ABCF_ATPase"/>
</dbReference>
<dbReference type="Proteomes" id="UP000095200">
    <property type="component" value="Unassembled WGS sequence"/>
</dbReference>
<dbReference type="CDD" id="cd03221">
    <property type="entry name" value="ABCF_EF-3"/>
    <property type="match status" value="2"/>
</dbReference>
<protein>
    <submittedName>
        <fullName evidence="5">ABC transporter ATP-binding protein</fullName>
    </submittedName>
</protein>
<keyword evidence="3" id="KW-0175">Coiled coil</keyword>
<dbReference type="NCBIfam" id="NF000355">
    <property type="entry name" value="ribo_prot_ABC_F"/>
    <property type="match status" value="1"/>
</dbReference>
<dbReference type="InterPro" id="IPR032781">
    <property type="entry name" value="ABC_tran_Xtn"/>
</dbReference>
<sequence>MLRIILDSIAKSYSGTPLFENLNVEIRSGDRLALVGLNGCGKSTLIKIIAGVVSPDHGQVAIPSGARLGYVAQELTPSELDMSLEGFVLGVLPSWSAFWEKWQAAVKAGDESAIQQLGAEQHELEAICGYNPEHKAEAILQGLGFSREQFTHPLKRLSGGWRERAKLARVLLAGADILLLDEPTNHLDLEAVTWLEEYLRGYAGILIFVAHDRFFLDHIANKILFLGGGKPILRPGNLESFLAWHQESVLSARHKAEALESEIAKKEAFIARFRYKATKAVQAQSRLKQVDRLKKELAAIQPEELRQQRLAFSWPTPSRGNRTVLSVSHVDFSYPDHALVLQDITFNLYRGQKIALVGPNGQGKSTLIKIIMGELAPDRGSVTLGGLCKVGYFCQHQADMLCTANNVLAEIRRLSDPSTTDEELKSVLGRFMLGESFWEKSVVDLSGGEKNRLVLASLFLSKANFFVLDEPTNHLDLESREALVQALNDFPGTILLVAHDRYLLENIAQEVWELKDCGLTVYQDGFHAYQEAMRNNVVRNQKKSEATISKANRNESKRLKRLQAERRNRVYALLKPLKKKYARLEKELEKNFEEQERFEVILADPAMYADGKKVREVNMQFAKTRDEGERLMTELAYLEKEMQEIEEQHTVTELQDELA</sequence>
<evidence type="ECO:0000256" key="1">
    <source>
        <dbReference type="ARBA" id="ARBA00022741"/>
    </source>
</evidence>
<dbReference type="OrthoDB" id="9808609at2"/>
<dbReference type="InterPro" id="IPR003439">
    <property type="entry name" value="ABC_transporter-like_ATP-bd"/>
</dbReference>
<dbReference type="RefSeq" id="WP_069856735.1">
    <property type="nucleotide sequence ID" value="NZ_BDFE01000003.1"/>
</dbReference>
<dbReference type="FunFam" id="3.40.50.300:FF:000011">
    <property type="entry name" value="Putative ABC transporter ATP-binding component"/>
    <property type="match status" value="1"/>
</dbReference>
<dbReference type="InterPro" id="IPR017871">
    <property type="entry name" value="ABC_transporter-like_CS"/>
</dbReference>
<evidence type="ECO:0000313" key="6">
    <source>
        <dbReference type="Proteomes" id="UP000095200"/>
    </source>
</evidence>
<keyword evidence="6" id="KW-1185">Reference proteome</keyword>
<comment type="caution">
    <text evidence="5">The sequence shown here is derived from an EMBL/GenBank/DDBJ whole genome shotgun (WGS) entry which is preliminary data.</text>
</comment>
<feature type="coiled-coil region" evidence="3">
    <location>
        <begin position="628"/>
        <end position="655"/>
    </location>
</feature>
<dbReference type="InterPro" id="IPR003593">
    <property type="entry name" value="AAA+_ATPase"/>
</dbReference>
<dbReference type="PROSITE" id="PS00211">
    <property type="entry name" value="ABC_TRANSPORTER_1"/>
    <property type="match status" value="1"/>
</dbReference>
<name>A0A194ADS0_9BACT</name>
<feature type="domain" description="ABC transporter" evidence="4">
    <location>
        <begin position="325"/>
        <end position="541"/>
    </location>
</feature>
<dbReference type="PANTHER" id="PTHR42855">
    <property type="entry name" value="ABC TRANSPORTER ATP-BINDING SUBUNIT"/>
    <property type="match status" value="1"/>
</dbReference>
<evidence type="ECO:0000256" key="2">
    <source>
        <dbReference type="ARBA" id="ARBA00022840"/>
    </source>
</evidence>
<dbReference type="SUPFAM" id="SSF52540">
    <property type="entry name" value="P-loop containing nucleoside triphosphate hydrolases"/>
    <property type="match status" value="2"/>
</dbReference>
<accession>A0A194ADS0</accession>
<dbReference type="SMART" id="SM00382">
    <property type="entry name" value="AAA"/>
    <property type="match status" value="2"/>
</dbReference>
<dbReference type="Pfam" id="PF00005">
    <property type="entry name" value="ABC_tran"/>
    <property type="match status" value="2"/>
</dbReference>
<reference evidence="6" key="1">
    <citation type="submission" date="2016-06" db="EMBL/GenBank/DDBJ databases">
        <title>Draft genome sequence of Desulfoplanes formicivorans strain Pf12B.</title>
        <authorList>
            <person name="Watanabe M."/>
            <person name="Kojima H."/>
            <person name="Fukui M."/>
        </authorList>
    </citation>
    <scope>NUCLEOTIDE SEQUENCE [LARGE SCALE GENOMIC DNA]</scope>
    <source>
        <strain evidence="6">Pf12B</strain>
    </source>
</reference>
<evidence type="ECO:0000256" key="3">
    <source>
        <dbReference type="SAM" id="Coils"/>
    </source>
</evidence>
<dbReference type="GO" id="GO:0005524">
    <property type="term" value="F:ATP binding"/>
    <property type="evidence" value="ECO:0007669"/>
    <property type="project" value="UniProtKB-KW"/>
</dbReference>
<dbReference type="GO" id="GO:0016887">
    <property type="term" value="F:ATP hydrolysis activity"/>
    <property type="evidence" value="ECO:0007669"/>
    <property type="project" value="InterPro"/>
</dbReference>
<dbReference type="EMBL" id="BDFE01000003">
    <property type="protein sequence ID" value="GAU07350.1"/>
    <property type="molecule type" value="Genomic_DNA"/>
</dbReference>